<keyword evidence="2" id="KW-1185">Reference proteome</keyword>
<sequence length="60" mass="6171">METAYHAAMQALAASAVRGLLSIERDDPTVGAVMLQANDDGSVDVTLLDHAGNPIGGYSL</sequence>
<proteinExistence type="predicted"/>
<organism evidence="1 2">
    <name type="scientific">Caldimonas mangrovi</name>
    <dbReference type="NCBI Taxonomy" id="2944811"/>
    <lineage>
        <taxon>Bacteria</taxon>
        <taxon>Pseudomonadati</taxon>
        <taxon>Pseudomonadota</taxon>
        <taxon>Betaproteobacteria</taxon>
        <taxon>Burkholderiales</taxon>
        <taxon>Sphaerotilaceae</taxon>
        <taxon>Caldimonas</taxon>
    </lineage>
</organism>
<protein>
    <submittedName>
        <fullName evidence="1">Uncharacterized protein</fullName>
    </submittedName>
</protein>
<gene>
    <name evidence="1" type="ORF">M8A51_20465</name>
</gene>
<dbReference type="EMBL" id="JAMKFE010000015">
    <property type="protein sequence ID" value="MCM5681909.1"/>
    <property type="molecule type" value="Genomic_DNA"/>
</dbReference>
<name>A0ABT0YT28_9BURK</name>
<dbReference type="Proteomes" id="UP001165541">
    <property type="component" value="Unassembled WGS sequence"/>
</dbReference>
<evidence type="ECO:0000313" key="2">
    <source>
        <dbReference type="Proteomes" id="UP001165541"/>
    </source>
</evidence>
<accession>A0ABT0YT28</accession>
<evidence type="ECO:0000313" key="1">
    <source>
        <dbReference type="EMBL" id="MCM5681909.1"/>
    </source>
</evidence>
<dbReference type="RefSeq" id="WP_251780390.1">
    <property type="nucleotide sequence ID" value="NZ_JAMKFE010000015.1"/>
</dbReference>
<comment type="caution">
    <text evidence="1">The sequence shown here is derived from an EMBL/GenBank/DDBJ whole genome shotgun (WGS) entry which is preliminary data.</text>
</comment>
<reference evidence="1" key="1">
    <citation type="submission" date="2022-05" db="EMBL/GenBank/DDBJ databases">
        <title>Schlegelella sp. nov., isolated from mangrove soil.</title>
        <authorList>
            <person name="Liu Y."/>
            <person name="Ge X."/>
            <person name="Liu W."/>
        </authorList>
    </citation>
    <scope>NUCLEOTIDE SEQUENCE</scope>
    <source>
        <strain evidence="1">S2-27</strain>
    </source>
</reference>